<dbReference type="Proteomes" id="UP001516400">
    <property type="component" value="Unassembled WGS sequence"/>
</dbReference>
<comment type="caution">
    <text evidence="1">The sequence shown here is derived from an EMBL/GenBank/DDBJ whole genome shotgun (WGS) entry which is preliminary data.</text>
</comment>
<evidence type="ECO:0000313" key="1">
    <source>
        <dbReference type="EMBL" id="KAL3274945.1"/>
    </source>
</evidence>
<keyword evidence="2" id="KW-1185">Reference proteome</keyword>
<proteinExistence type="predicted"/>
<gene>
    <name evidence="1" type="ORF">HHI36_019722</name>
</gene>
<name>A0ABD2N8N0_9CUCU</name>
<dbReference type="AlphaFoldDB" id="A0ABD2N8N0"/>
<evidence type="ECO:0000313" key="2">
    <source>
        <dbReference type="Proteomes" id="UP001516400"/>
    </source>
</evidence>
<protein>
    <submittedName>
        <fullName evidence="1">Uncharacterized protein</fullName>
    </submittedName>
</protein>
<organism evidence="1 2">
    <name type="scientific">Cryptolaemus montrouzieri</name>
    <dbReference type="NCBI Taxonomy" id="559131"/>
    <lineage>
        <taxon>Eukaryota</taxon>
        <taxon>Metazoa</taxon>
        <taxon>Ecdysozoa</taxon>
        <taxon>Arthropoda</taxon>
        <taxon>Hexapoda</taxon>
        <taxon>Insecta</taxon>
        <taxon>Pterygota</taxon>
        <taxon>Neoptera</taxon>
        <taxon>Endopterygota</taxon>
        <taxon>Coleoptera</taxon>
        <taxon>Polyphaga</taxon>
        <taxon>Cucujiformia</taxon>
        <taxon>Coccinelloidea</taxon>
        <taxon>Coccinellidae</taxon>
        <taxon>Scymninae</taxon>
        <taxon>Scymnini</taxon>
        <taxon>Cryptolaemus</taxon>
    </lineage>
</organism>
<reference evidence="1 2" key="1">
    <citation type="journal article" date="2021" name="BMC Biol.">
        <title>Horizontally acquired antibacterial genes associated with adaptive radiation of ladybird beetles.</title>
        <authorList>
            <person name="Li H.S."/>
            <person name="Tang X.F."/>
            <person name="Huang Y.H."/>
            <person name="Xu Z.Y."/>
            <person name="Chen M.L."/>
            <person name="Du X.Y."/>
            <person name="Qiu B.Y."/>
            <person name="Chen P.T."/>
            <person name="Zhang W."/>
            <person name="Slipinski A."/>
            <person name="Escalona H.E."/>
            <person name="Waterhouse R.M."/>
            <person name="Zwick A."/>
            <person name="Pang H."/>
        </authorList>
    </citation>
    <scope>NUCLEOTIDE SEQUENCE [LARGE SCALE GENOMIC DNA]</scope>
    <source>
        <strain evidence="1">SYSU2018</strain>
    </source>
</reference>
<accession>A0ABD2N8N0</accession>
<sequence>MTHGNMASQREAIVRDLSRINKDNLINIIINKSVPDSLTVSDELRKFVQGDISDIVGISESSRIPTGLNLDTNIDNIRSENEVKVLKVQLDYAEDIIDNLKKSVVSDKEFIISLLSEDKQTGKSRTILCDVAMPSKNSQN</sequence>
<dbReference type="EMBL" id="JABFTP020000083">
    <property type="protein sequence ID" value="KAL3274945.1"/>
    <property type="molecule type" value="Genomic_DNA"/>
</dbReference>